<name>A0AA86QFY6_9EUKA</name>
<proteinExistence type="predicted"/>
<evidence type="ECO:0000313" key="1">
    <source>
        <dbReference type="EMBL" id="CAI9958561.1"/>
    </source>
</evidence>
<evidence type="ECO:0000313" key="2">
    <source>
        <dbReference type="EMBL" id="CAL6010445.1"/>
    </source>
</evidence>
<dbReference type="EMBL" id="CATOUU010000906">
    <property type="protein sequence ID" value="CAI9958561.1"/>
    <property type="molecule type" value="Genomic_DNA"/>
</dbReference>
<dbReference type="AlphaFoldDB" id="A0AA86QFY6"/>
<accession>A0AA86QFY6</accession>
<dbReference type="Proteomes" id="UP001642409">
    <property type="component" value="Unassembled WGS sequence"/>
</dbReference>
<protein>
    <submittedName>
        <fullName evidence="2">Hypothetical_protein</fullName>
    </submittedName>
</protein>
<evidence type="ECO:0000313" key="3">
    <source>
        <dbReference type="Proteomes" id="UP001642409"/>
    </source>
</evidence>
<keyword evidence="3" id="KW-1185">Reference proteome</keyword>
<reference evidence="2 3" key="2">
    <citation type="submission" date="2024-07" db="EMBL/GenBank/DDBJ databases">
        <authorList>
            <person name="Akdeniz Z."/>
        </authorList>
    </citation>
    <scope>NUCLEOTIDE SEQUENCE [LARGE SCALE GENOMIC DNA]</scope>
</reference>
<gene>
    <name evidence="2" type="ORF">HINF_LOCUS22090</name>
    <name evidence="1" type="ORF">HINF_LOCUS46206</name>
</gene>
<sequence>MDERFNHCLIAIYYKLVKKKKLKTVLGFKSFYRNCCNDKYDTFRYSLNQSCRYNQQHFKPDFTTFRFQSVLQLNSNIKTPSTRTFLPLVGLVPGVRQTRCRRDFA</sequence>
<organism evidence="1">
    <name type="scientific">Hexamita inflata</name>
    <dbReference type="NCBI Taxonomy" id="28002"/>
    <lineage>
        <taxon>Eukaryota</taxon>
        <taxon>Metamonada</taxon>
        <taxon>Diplomonadida</taxon>
        <taxon>Hexamitidae</taxon>
        <taxon>Hexamitinae</taxon>
        <taxon>Hexamita</taxon>
    </lineage>
</organism>
<reference evidence="1" key="1">
    <citation type="submission" date="2023-06" db="EMBL/GenBank/DDBJ databases">
        <authorList>
            <person name="Kurt Z."/>
        </authorList>
    </citation>
    <scope>NUCLEOTIDE SEQUENCE</scope>
</reference>
<comment type="caution">
    <text evidence="1">The sequence shown here is derived from an EMBL/GenBank/DDBJ whole genome shotgun (WGS) entry which is preliminary data.</text>
</comment>
<dbReference type="EMBL" id="CAXDID020000061">
    <property type="protein sequence ID" value="CAL6010445.1"/>
    <property type="molecule type" value="Genomic_DNA"/>
</dbReference>